<organism evidence="10 11">
    <name type="scientific">Actinacidiphila reveromycinica</name>
    <dbReference type="NCBI Taxonomy" id="659352"/>
    <lineage>
        <taxon>Bacteria</taxon>
        <taxon>Bacillati</taxon>
        <taxon>Actinomycetota</taxon>
        <taxon>Actinomycetes</taxon>
        <taxon>Kitasatosporales</taxon>
        <taxon>Streptomycetaceae</taxon>
        <taxon>Actinacidiphila</taxon>
    </lineage>
</organism>
<feature type="transmembrane region" description="Helical" evidence="8">
    <location>
        <begin position="91"/>
        <end position="113"/>
    </location>
</feature>
<dbReference type="PROSITE" id="PS50850">
    <property type="entry name" value="MFS"/>
    <property type="match status" value="1"/>
</dbReference>
<dbReference type="RefSeq" id="WP_202233037.1">
    <property type="nucleotide sequence ID" value="NZ_AP018365.1"/>
</dbReference>
<accession>A0A7U3UQ19</accession>
<dbReference type="GO" id="GO:0022857">
    <property type="term" value="F:transmembrane transporter activity"/>
    <property type="evidence" value="ECO:0007669"/>
    <property type="project" value="InterPro"/>
</dbReference>
<keyword evidence="5 8" id="KW-1133">Transmembrane helix</keyword>
<evidence type="ECO:0000313" key="11">
    <source>
        <dbReference type="Proteomes" id="UP000595703"/>
    </source>
</evidence>
<comment type="subcellular location">
    <subcellularLocation>
        <location evidence="1">Cell membrane</location>
        <topology evidence="1">Multi-pass membrane protein</topology>
    </subcellularLocation>
</comment>
<dbReference type="InterPro" id="IPR036259">
    <property type="entry name" value="MFS_trans_sf"/>
</dbReference>
<dbReference type="SUPFAM" id="SSF103473">
    <property type="entry name" value="MFS general substrate transporter"/>
    <property type="match status" value="1"/>
</dbReference>
<sequence length="563" mass="57920">MTAQAEPRGGGADGGGTGGGGTGGRTGGNGPDGGGGSGQGADSSAWAPLRLPTYRTLWCAQLGSNVGTWMQTVGAQWMLVHQPNAPTLTSLVQAASLLPVLFLSLPAGVLADVLDRRRLLVALSIAMTAVSAALAILTAAGLTTPTVLIALVFLMGCGSALTGPGWQAIQPELVPRAQIPAAAALGSLNVNLARAVGPAVAGVLVAVTGPDVVFGINAVSFLGVVAALTAWHRAAPRTAGAPERMRPALSAGTRYVRNAPGVRRVMLRAALFVLPASALWGLLPVVSSQRLHQGAGGYGLLLGALGVGAIAGAVSVKRVRAAVDRNVLLALSSAAFAAGSAVAAVVTQPVVVAVVLVVTGAGWLYALSTLNTTLQLALPAWVRARGLAVYLMVFMGGQGIGSLVWGLVANATSTRATLLAATALLLLTALSLAVWPMRARTGTFARDVVAPWPEPMLAFDHDPEDGPVLVEVAYDVPDDRLADFRAAMAALAVSRRRTGASHWALYRDAEHPATWVETFQVPSWQEHLRQHDSRLTAYDAELAARASGLSRTDPRVRHLLSPG</sequence>
<feature type="transmembrane region" description="Helical" evidence="8">
    <location>
        <begin position="148"/>
        <end position="169"/>
    </location>
</feature>
<keyword evidence="2" id="KW-0813">Transport</keyword>
<keyword evidence="3" id="KW-1003">Cell membrane</keyword>
<reference evidence="10 11" key="4">
    <citation type="journal article" date="2020" name="Sci. Rep.">
        <title>beta-carboline chemical signals induce reveromycin production through a LuxR family regulator in Streptomyces sp. SN-593.</title>
        <authorList>
            <person name="Panthee S."/>
            <person name="Kito N."/>
            <person name="Hayashi T."/>
            <person name="Shimizu T."/>
            <person name="Ishikawa J."/>
            <person name="Hamamoto H."/>
            <person name="Osada H."/>
            <person name="Takahashi S."/>
        </authorList>
    </citation>
    <scope>NUCLEOTIDE SEQUENCE [LARGE SCALE GENOMIC DNA]</scope>
    <source>
        <strain evidence="10 11">SN-593</strain>
    </source>
</reference>
<dbReference type="InterPro" id="IPR020846">
    <property type="entry name" value="MFS_dom"/>
</dbReference>
<evidence type="ECO:0000256" key="7">
    <source>
        <dbReference type="SAM" id="MobiDB-lite"/>
    </source>
</evidence>
<evidence type="ECO:0000259" key="9">
    <source>
        <dbReference type="PROSITE" id="PS50850"/>
    </source>
</evidence>
<feature type="transmembrane region" description="Helical" evidence="8">
    <location>
        <begin position="212"/>
        <end position="231"/>
    </location>
</feature>
<evidence type="ECO:0000256" key="8">
    <source>
        <dbReference type="SAM" id="Phobius"/>
    </source>
</evidence>
<feature type="compositionally biased region" description="Gly residues" evidence="7">
    <location>
        <begin position="8"/>
        <end position="39"/>
    </location>
</feature>
<feature type="region of interest" description="Disordered" evidence="7">
    <location>
        <begin position="1"/>
        <end position="43"/>
    </location>
</feature>
<feature type="transmembrane region" description="Helical" evidence="8">
    <location>
        <begin position="265"/>
        <end position="283"/>
    </location>
</feature>
<evidence type="ECO:0000256" key="5">
    <source>
        <dbReference type="ARBA" id="ARBA00022989"/>
    </source>
</evidence>
<dbReference type="Pfam" id="PF05977">
    <property type="entry name" value="MFS_3"/>
    <property type="match status" value="1"/>
</dbReference>
<keyword evidence="4 8" id="KW-0812">Transmembrane</keyword>
<feature type="transmembrane region" description="Helical" evidence="8">
    <location>
        <begin position="414"/>
        <end position="435"/>
    </location>
</feature>
<gene>
    <name evidence="10" type="ORF">RVR_2017</name>
</gene>
<dbReference type="PANTHER" id="PTHR23513">
    <property type="entry name" value="INTEGRAL MEMBRANE EFFLUX PROTEIN-RELATED"/>
    <property type="match status" value="1"/>
</dbReference>
<evidence type="ECO:0000256" key="2">
    <source>
        <dbReference type="ARBA" id="ARBA00022448"/>
    </source>
</evidence>
<reference evidence="10 11" key="2">
    <citation type="journal article" date="2011" name="J. Antibiot.">
        <title>Furaquinocins I and J: novel polyketide isoprenoid hybrid compounds from Streptomyces reveromyceticus SN-593.</title>
        <authorList>
            <person name="Panthee S."/>
            <person name="Takahashi S."/>
            <person name="Takagi H."/>
            <person name="Nogawa T."/>
            <person name="Oowada E."/>
            <person name="Uramoto M."/>
            <person name="Osada H."/>
        </authorList>
    </citation>
    <scope>NUCLEOTIDE SEQUENCE [LARGE SCALE GENOMIC DNA]</scope>
    <source>
        <strain evidence="10 11">SN-593</strain>
    </source>
</reference>
<evidence type="ECO:0000256" key="4">
    <source>
        <dbReference type="ARBA" id="ARBA00022692"/>
    </source>
</evidence>
<reference evidence="10 11" key="1">
    <citation type="journal article" date="2010" name="J. Bacteriol.">
        <title>Biochemical characterization of a novel indole prenyltransferase from Streptomyces sp. SN-593.</title>
        <authorList>
            <person name="Takahashi S."/>
            <person name="Takagi H."/>
            <person name="Toyoda A."/>
            <person name="Uramoto M."/>
            <person name="Nogawa T."/>
            <person name="Ueki M."/>
            <person name="Sakaki Y."/>
            <person name="Osada H."/>
        </authorList>
    </citation>
    <scope>NUCLEOTIDE SEQUENCE [LARGE SCALE GENOMIC DNA]</scope>
    <source>
        <strain evidence="10 11">SN-593</strain>
    </source>
</reference>
<feature type="transmembrane region" description="Helical" evidence="8">
    <location>
        <begin position="295"/>
        <end position="314"/>
    </location>
</feature>
<dbReference type="Gene3D" id="1.20.1250.20">
    <property type="entry name" value="MFS general substrate transporter like domains"/>
    <property type="match status" value="1"/>
</dbReference>
<reference evidence="10 11" key="3">
    <citation type="journal article" date="2011" name="Nat. Chem. Biol.">
        <title>Reveromycin A biosynthesis uses RevG and RevJ for stereospecific spiroacetal formation.</title>
        <authorList>
            <person name="Takahashi S."/>
            <person name="Toyoda A."/>
            <person name="Sekiyama Y."/>
            <person name="Takagi H."/>
            <person name="Nogawa T."/>
            <person name="Uramoto M."/>
            <person name="Suzuki R."/>
            <person name="Koshino H."/>
            <person name="Kumano T."/>
            <person name="Panthee S."/>
            <person name="Dairi T."/>
            <person name="Ishikawa J."/>
            <person name="Ikeda H."/>
            <person name="Sakaki Y."/>
            <person name="Osada H."/>
        </authorList>
    </citation>
    <scope>NUCLEOTIDE SEQUENCE [LARGE SCALE GENOMIC DNA]</scope>
    <source>
        <strain evidence="10 11">SN-593</strain>
    </source>
</reference>
<dbReference type="EMBL" id="AP018365">
    <property type="protein sequence ID" value="BBA96629.1"/>
    <property type="molecule type" value="Genomic_DNA"/>
</dbReference>
<dbReference type="Proteomes" id="UP000595703">
    <property type="component" value="Chromosome"/>
</dbReference>
<evidence type="ECO:0000256" key="6">
    <source>
        <dbReference type="ARBA" id="ARBA00023136"/>
    </source>
</evidence>
<dbReference type="AlphaFoldDB" id="A0A7U3UQ19"/>
<feature type="transmembrane region" description="Helical" evidence="8">
    <location>
        <begin position="387"/>
        <end position="408"/>
    </location>
</feature>
<proteinExistence type="predicted"/>
<dbReference type="PANTHER" id="PTHR23513:SF11">
    <property type="entry name" value="STAPHYLOFERRIN A TRANSPORTER"/>
    <property type="match status" value="1"/>
</dbReference>
<feature type="transmembrane region" description="Helical" evidence="8">
    <location>
        <begin position="120"/>
        <end position="142"/>
    </location>
</feature>
<dbReference type="CDD" id="cd06173">
    <property type="entry name" value="MFS_MefA_like"/>
    <property type="match status" value="1"/>
</dbReference>
<evidence type="ECO:0000256" key="3">
    <source>
        <dbReference type="ARBA" id="ARBA00022475"/>
    </source>
</evidence>
<dbReference type="InterPro" id="IPR010290">
    <property type="entry name" value="TM_effector"/>
</dbReference>
<dbReference type="KEGG" id="arev:RVR_2017"/>
<evidence type="ECO:0000313" key="10">
    <source>
        <dbReference type="EMBL" id="BBA96629.1"/>
    </source>
</evidence>
<name>A0A7U3UQ19_9ACTN</name>
<dbReference type="GO" id="GO:0005886">
    <property type="term" value="C:plasma membrane"/>
    <property type="evidence" value="ECO:0007669"/>
    <property type="project" value="UniProtKB-SubCell"/>
</dbReference>
<feature type="domain" description="Major facilitator superfamily (MFS) profile" evidence="9">
    <location>
        <begin position="1"/>
        <end position="440"/>
    </location>
</feature>
<feature type="transmembrane region" description="Helical" evidence="8">
    <location>
        <begin position="326"/>
        <end position="344"/>
    </location>
</feature>
<keyword evidence="6 8" id="KW-0472">Membrane</keyword>
<protein>
    <submittedName>
        <fullName evidence="10">Putative transporter</fullName>
    </submittedName>
</protein>
<feature type="transmembrane region" description="Helical" evidence="8">
    <location>
        <begin position="350"/>
        <end position="367"/>
    </location>
</feature>
<keyword evidence="11" id="KW-1185">Reference proteome</keyword>
<evidence type="ECO:0000256" key="1">
    <source>
        <dbReference type="ARBA" id="ARBA00004651"/>
    </source>
</evidence>